<reference evidence="2 3" key="1">
    <citation type="submission" date="2012-08" db="EMBL/GenBank/DDBJ databases">
        <authorList>
            <person name="Gan P.H.P."/>
            <person name="Ikeda K."/>
            <person name="Irieda H."/>
            <person name="Narusaka M."/>
            <person name="O'Connell R.J."/>
            <person name="Narusaka Y."/>
            <person name="Takano Y."/>
            <person name="Kubo Y."/>
            <person name="Shirasu K."/>
        </authorList>
    </citation>
    <scope>NUCLEOTIDE SEQUENCE [LARGE SCALE GENOMIC DNA]</scope>
    <source>
        <strain evidence="2 3">Nara gc5</strain>
    </source>
</reference>
<dbReference type="RefSeq" id="XP_031876721.1">
    <property type="nucleotide sequence ID" value="XM_032026856.1"/>
</dbReference>
<dbReference type="Pfam" id="PF01814">
    <property type="entry name" value="Hemerythrin"/>
    <property type="match status" value="1"/>
</dbReference>
<dbReference type="EMBL" id="ANPB02000003">
    <property type="protein sequence ID" value="KAF4486721.1"/>
    <property type="molecule type" value="Genomic_DNA"/>
</dbReference>
<gene>
    <name evidence="2" type="ORF">CGGC5_v005338</name>
</gene>
<evidence type="ECO:0000313" key="2">
    <source>
        <dbReference type="EMBL" id="KAF4486721.1"/>
    </source>
</evidence>
<dbReference type="PANTHER" id="PTHR38048">
    <property type="entry name" value="EXPRESSED PROTEIN"/>
    <property type="match status" value="1"/>
</dbReference>
<protein>
    <recommendedName>
        <fullName evidence="1">Hemerythrin-like domain-containing protein</fullName>
    </recommendedName>
</protein>
<dbReference type="InterPro" id="IPR053206">
    <property type="entry name" value="Dimeric_xanthone_biosynth"/>
</dbReference>
<evidence type="ECO:0000259" key="1">
    <source>
        <dbReference type="Pfam" id="PF01814"/>
    </source>
</evidence>
<dbReference type="InterPro" id="IPR012312">
    <property type="entry name" value="Hemerythrin-like"/>
</dbReference>
<keyword evidence="3" id="KW-1185">Reference proteome</keyword>
<proteinExistence type="predicted"/>
<comment type="caution">
    <text evidence="2">The sequence shown here is derived from an EMBL/GenBank/DDBJ whole genome shotgun (WGS) entry which is preliminary data.</text>
</comment>
<dbReference type="Proteomes" id="UP000011096">
    <property type="component" value="Unassembled WGS sequence"/>
</dbReference>
<dbReference type="GeneID" id="43610988"/>
<evidence type="ECO:0000313" key="3">
    <source>
        <dbReference type="Proteomes" id="UP000011096"/>
    </source>
</evidence>
<organism evidence="2 3">
    <name type="scientific">Colletotrichum fructicola (strain Nara gc5)</name>
    <name type="common">Anthracnose fungus</name>
    <name type="synonym">Colletotrichum gloeosporioides (strain Nara gc5)</name>
    <dbReference type="NCBI Taxonomy" id="1213859"/>
    <lineage>
        <taxon>Eukaryota</taxon>
        <taxon>Fungi</taxon>
        <taxon>Dikarya</taxon>
        <taxon>Ascomycota</taxon>
        <taxon>Pezizomycotina</taxon>
        <taxon>Sordariomycetes</taxon>
        <taxon>Hypocreomycetidae</taxon>
        <taxon>Glomerellales</taxon>
        <taxon>Glomerellaceae</taxon>
        <taxon>Colletotrichum</taxon>
        <taxon>Colletotrichum gloeosporioides species complex</taxon>
    </lineage>
</organism>
<dbReference type="AlphaFoldDB" id="A0A7J6JA28"/>
<name>A0A7J6JA28_COLFN</name>
<reference evidence="2 3" key="2">
    <citation type="submission" date="2020-04" db="EMBL/GenBank/DDBJ databases">
        <title>Genome sequencing and assembly of multiple isolates from the Colletotrichum gloeosporioides species complex.</title>
        <authorList>
            <person name="Gan P."/>
            <person name="Shirasu K."/>
        </authorList>
    </citation>
    <scope>NUCLEOTIDE SEQUENCE [LARGE SCALE GENOMIC DNA]</scope>
    <source>
        <strain evidence="2 3">Nara gc5</strain>
    </source>
</reference>
<feature type="domain" description="Hemerythrin-like" evidence="1">
    <location>
        <begin position="46"/>
        <end position="173"/>
    </location>
</feature>
<accession>A0A7J6JA28</accession>
<dbReference type="InParanoid" id="A0A7J6JA28"/>
<dbReference type="OrthoDB" id="58416at2759"/>
<dbReference type="CDD" id="cd12108">
    <property type="entry name" value="Hr-like"/>
    <property type="match status" value="1"/>
</dbReference>
<sequence>MYEHTMTGQKPWADGPFILIRSARVGSQKGVKTTGARRMAEDMIIIHNMIIRIINTVYLQCINVEKSPSDVRDFVSYAIEWAKMVEEHHHTEERDVFPAIEKMAEAPGLMEANIAQHEAFTGGLHEYLSYLEKVQKGEGEGEEAYSGVKLKGIIDSFMPGLRQHLSDEIDTLLKLGEYDVEWDEWFERLMKELLSKSNDPALKTTTIPLLLTNRDKSFEDGIYAWWPALPWGCLRNCLLHEDTRYHVPAHPSGGLCCRRPLGNLDVEWDKSHFGGRSGPRSAFGSPR</sequence>
<dbReference type="Gene3D" id="1.20.120.520">
    <property type="entry name" value="nmb1532 protein domain like"/>
    <property type="match status" value="1"/>
</dbReference>
<dbReference type="PANTHER" id="PTHR38048:SF2">
    <property type="entry name" value="HEMERYTHRIN-LIKE DOMAIN-CONTAINING PROTEIN"/>
    <property type="match status" value="1"/>
</dbReference>